<evidence type="ECO:0000256" key="4">
    <source>
        <dbReference type="ARBA" id="ARBA00023163"/>
    </source>
</evidence>
<accession>A0A0C1VAN2</accession>
<dbReference type="InterPro" id="IPR000847">
    <property type="entry name" value="LysR_HTH_N"/>
</dbReference>
<protein>
    <submittedName>
        <fullName evidence="5">LysR family transcriptional regulator</fullName>
    </submittedName>
</protein>
<keyword evidence="4" id="KW-0804">Transcription</keyword>
<name>A0A0C1VAN2_9CYAN</name>
<evidence type="ECO:0000313" key="5">
    <source>
        <dbReference type="EMBL" id="NEV69864.1"/>
    </source>
</evidence>
<comment type="caution">
    <text evidence="5">The sequence shown here is derived from an EMBL/GenBank/DDBJ whole genome shotgun (WGS) entry which is preliminary data.</text>
</comment>
<proteinExistence type="inferred from homology"/>
<organism evidence="5">
    <name type="scientific">Lyngbya confervoides BDU141951</name>
    <dbReference type="NCBI Taxonomy" id="1574623"/>
    <lineage>
        <taxon>Bacteria</taxon>
        <taxon>Bacillati</taxon>
        <taxon>Cyanobacteriota</taxon>
        <taxon>Cyanophyceae</taxon>
        <taxon>Oscillatoriophycideae</taxon>
        <taxon>Oscillatoriales</taxon>
        <taxon>Microcoleaceae</taxon>
        <taxon>Lyngbya</taxon>
    </lineage>
</organism>
<dbReference type="SUPFAM" id="SSF53850">
    <property type="entry name" value="Periplasmic binding protein-like II"/>
    <property type="match status" value="1"/>
</dbReference>
<dbReference type="Pfam" id="PF00126">
    <property type="entry name" value="HTH_1"/>
    <property type="match status" value="1"/>
</dbReference>
<dbReference type="Pfam" id="PF03466">
    <property type="entry name" value="LysR_substrate"/>
    <property type="match status" value="1"/>
</dbReference>
<dbReference type="CDD" id="cd05466">
    <property type="entry name" value="PBP2_LTTR_substrate"/>
    <property type="match status" value="1"/>
</dbReference>
<dbReference type="InterPro" id="IPR036390">
    <property type="entry name" value="WH_DNA-bd_sf"/>
</dbReference>
<evidence type="ECO:0000256" key="3">
    <source>
        <dbReference type="ARBA" id="ARBA00023125"/>
    </source>
</evidence>
<keyword evidence="2" id="KW-0805">Transcription regulation</keyword>
<dbReference type="InterPro" id="IPR036388">
    <property type="entry name" value="WH-like_DNA-bd_sf"/>
</dbReference>
<evidence type="ECO:0000256" key="1">
    <source>
        <dbReference type="ARBA" id="ARBA00009437"/>
    </source>
</evidence>
<dbReference type="SUPFAM" id="SSF46785">
    <property type="entry name" value="Winged helix' DNA-binding domain"/>
    <property type="match status" value="1"/>
</dbReference>
<reference evidence="5" key="2">
    <citation type="journal article" date="2015" name="Genome Announc.">
        <title>Draft Genome Sequence of Filamentous Marine Cyanobacterium Lyngbya confervoides Strain BDU141951.</title>
        <authorList>
            <person name="Chandrababunaidu M.M."/>
            <person name="Sen D."/>
            <person name="Tripathy S."/>
        </authorList>
    </citation>
    <scope>NUCLEOTIDE SEQUENCE</scope>
    <source>
        <strain evidence="5">BDU141951</strain>
    </source>
</reference>
<gene>
    <name evidence="5" type="ORF">QQ91_022475</name>
</gene>
<evidence type="ECO:0000256" key="2">
    <source>
        <dbReference type="ARBA" id="ARBA00023015"/>
    </source>
</evidence>
<dbReference type="Gene3D" id="3.40.190.10">
    <property type="entry name" value="Periplasmic binding protein-like II"/>
    <property type="match status" value="2"/>
</dbReference>
<dbReference type="EMBL" id="JTHE02000003">
    <property type="protein sequence ID" value="NEV69864.1"/>
    <property type="molecule type" value="Genomic_DNA"/>
</dbReference>
<dbReference type="FunFam" id="1.10.10.10:FF:000001">
    <property type="entry name" value="LysR family transcriptional regulator"/>
    <property type="match status" value="1"/>
</dbReference>
<dbReference type="PRINTS" id="PR00039">
    <property type="entry name" value="HTHLYSR"/>
</dbReference>
<dbReference type="PANTHER" id="PTHR30126:SF39">
    <property type="entry name" value="HTH-TYPE TRANSCRIPTIONAL REGULATOR CYSL"/>
    <property type="match status" value="1"/>
</dbReference>
<dbReference type="InterPro" id="IPR005119">
    <property type="entry name" value="LysR_subst-bd"/>
</dbReference>
<dbReference type="PANTHER" id="PTHR30126">
    <property type="entry name" value="HTH-TYPE TRANSCRIPTIONAL REGULATOR"/>
    <property type="match status" value="1"/>
</dbReference>
<keyword evidence="3" id="KW-0238">DNA-binding</keyword>
<comment type="similarity">
    <text evidence="1">Belongs to the LysR transcriptional regulatory family.</text>
</comment>
<reference evidence="5" key="3">
    <citation type="submission" date="2020-02" db="EMBL/GenBank/DDBJ databases">
        <authorList>
            <person name="Sarangi A.N."/>
            <person name="Ghosh S."/>
            <person name="Mukherjee M."/>
            <person name="Tripathy S."/>
        </authorList>
    </citation>
    <scope>NUCLEOTIDE SEQUENCE</scope>
    <source>
        <strain evidence="5">BDU141951</strain>
    </source>
</reference>
<dbReference type="Gene3D" id="1.10.10.10">
    <property type="entry name" value="Winged helix-like DNA-binding domain superfamily/Winged helix DNA-binding domain"/>
    <property type="match status" value="1"/>
</dbReference>
<dbReference type="GO" id="GO:0003700">
    <property type="term" value="F:DNA-binding transcription factor activity"/>
    <property type="evidence" value="ECO:0007669"/>
    <property type="project" value="InterPro"/>
</dbReference>
<dbReference type="GO" id="GO:0000976">
    <property type="term" value="F:transcription cis-regulatory region binding"/>
    <property type="evidence" value="ECO:0007669"/>
    <property type="project" value="TreeGrafter"/>
</dbReference>
<dbReference type="PROSITE" id="PS50931">
    <property type="entry name" value="HTH_LYSR"/>
    <property type="match status" value="1"/>
</dbReference>
<sequence>MNPWKLKLSQIRALLAVAEYGNFSEAALQLDVTQSTVSHAIASLENELGVVVFHRGRHGAQLTPVGERMVQDARQIQTLLENITNAAVQERGVDGGTVRIATFRSIATHLLPEAIARLHHIYPAIQISILEVDELYQLKQALSQGQADVCVAEMLCGAEFETIHILDDHYIALMPPQYGLRDAQLAMEDLYKYPLISSSHDSCSVRIRDRLREFDKDLQVTYRIRHDSSMASMVQQGLGIALMTELAAKPIPEGVGVCRLPFPLSRPIGATLLKDALHSPAVYAFLDALQGIGAFASAQVG</sequence>
<dbReference type="AlphaFoldDB" id="A0A0C1VAN2"/>
<reference evidence="5" key="1">
    <citation type="submission" date="2014-11" db="EMBL/GenBank/DDBJ databases">
        <authorList>
            <person name="Malar M.C."/>
            <person name="Sen D."/>
            <person name="Tripathy S."/>
        </authorList>
    </citation>
    <scope>NUCLEOTIDE SEQUENCE</scope>
    <source>
        <strain evidence="5">BDU141951</strain>
    </source>
</reference>